<dbReference type="PROSITE" id="PS50263">
    <property type="entry name" value="CN_HYDROLASE"/>
    <property type="match status" value="1"/>
</dbReference>
<evidence type="ECO:0000256" key="1">
    <source>
        <dbReference type="ARBA" id="ARBA00022801"/>
    </source>
</evidence>
<dbReference type="CDD" id="cd07572">
    <property type="entry name" value="nit"/>
    <property type="match status" value="1"/>
</dbReference>
<dbReference type="Pfam" id="PF00795">
    <property type="entry name" value="CN_hydrolase"/>
    <property type="match status" value="1"/>
</dbReference>
<accession>A0A1G6UNZ5</accession>
<reference evidence="3 4" key="1">
    <citation type="submission" date="2016-10" db="EMBL/GenBank/DDBJ databases">
        <authorList>
            <person name="de Groot N.N."/>
        </authorList>
    </citation>
    <scope>NUCLEOTIDE SEQUENCE [LARGE SCALE GENOMIC DNA]</scope>
    <source>
        <strain evidence="3 4">CGMCC 1.9109</strain>
    </source>
</reference>
<organism evidence="3 4">
    <name type="scientific">Kordiimonas lacus</name>
    <dbReference type="NCBI Taxonomy" id="637679"/>
    <lineage>
        <taxon>Bacteria</taxon>
        <taxon>Pseudomonadati</taxon>
        <taxon>Pseudomonadota</taxon>
        <taxon>Alphaproteobacteria</taxon>
        <taxon>Kordiimonadales</taxon>
        <taxon>Kordiimonadaceae</taxon>
        <taxon>Kordiimonas</taxon>
    </lineage>
</organism>
<dbReference type="InterPro" id="IPR036526">
    <property type="entry name" value="C-N_Hydrolase_sf"/>
</dbReference>
<proteinExistence type="predicted"/>
<protein>
    <submittedName>
        <fullName evidence="3">Predicted amidohydrolase</fullName>
    </submittedName>
</protein>
<sequence>MRVALIQLNTGNVVADAVTAAEGYIREAAADGADFISTPETTHLMEMNRKVVLEKASFQDDDPGLKRFRTIAAELKVWLHIGSLITKVAEDRLANRGFLIGPDGEIKTSYDKMHLFDVDLGGGEAYRESALYDGGQSAVVAKTPLADFGLSICYDLRFAYLYRALAKAGANVLLVPAAFTRPTGEAHWHTLLRARAIETGCYVLAAAQTGLHATGRSTYGHSLIIDPWGSVVADAGTDVGVTIADLDLAKCAEARQKIPSLTHDRDVTVTTVDAT</sequence>
<gene>
    <name evidence="3" type="ORF">SAMN04488071_0650</name>
</gene>
<keyword evidence="4" id="KW-1185">Reference proteome</keyword>
<dbReference type="Proteomes" id="UP000183685">
    <property type="component" value="Unassembled WGS sequence"/>
</dbReference>
<dbReference type="InterPro" id="IPR045254">
    <property type="entry name" value="Nit1/2_C-N_Hydrolase"/>
</dbReference>
<dbReference type="PANTHER" id="PTHR23088:SF27">
    <property type="entry name" value="DEAMINATED GLUTATHIONE AMIDASE"/>
    <property type="match status" value="1"/>
</dbReference>
<dbReference type="GO" id="GO:0016811">
    <property type="term" value="F:hydrolase activity, acting on carbon-nitrogen (but not peptide) bonds, in linear amides"/>
    <property type="evidence" value="ECO:0007669"/>
    <property type="project" value="InterPro"/>
</dbReference>
<evidence type="ECO:0000313" key="4">
    <source>
        <dbReference type="Proteomes" id="UP000183685"/>
    </source>
</evidence>
<dbReference type="RefSeq" id="WP_068307938.1">
    <property type="nucleotide sequence ID" value="NZ_FNAK01000001.1"/>
</dbReference>
<dbReference type="Gene3D" id="3.60.110.10">
    <property type="entry name" value="Carbon-nitrogen hydrolase"/>
    <property type="match status" value="1"/>
</dbReference>
<dbReference type="AlphaFoldDB" id="A0A1G6UNZ5"/>
<dbReference type="STRING" id="637679.GCA_001550055_00241"/>
<keyword evidence="1 3" id="KW-0378">Hydrolase</keyword>
<name>A0A1G6UNZ5_9PROT</name>
<dbReference type="OrthoDB" id="9811121at2"/>
<feature type="domain" description="CN hydrolase" evidence="2">
    <location>
        <begin position="1"/>
        <end position="248"/>
    </location>
</feature>
<dbReference type="PANTHER" id="PTHR23088">
    <property type="entry name" value="NITRILASE-RELATED"/>
    <property type="match status" value="1"/>
</dbReference>
<dbReference type="InterPro" id="IPR003010">
    <property type="entry name" value="C-N_Hydrolase"/>
</dbReference>
<dbReference type="EMBL" id="FNAK01000001">
    <property type="protein sequence ID" value="SDD43019.1"/>
    <property type="molecule type" value="Genomic_DNA"/>
</dbReference>
<evidence type="ECO:0000313" key="3">
    <source>
        <dbReference type="EMBL" id="SDD43019.1"/>
    </source>
</evidence>
<dbReference type="SUPFAM" id="SSF56317">
    <property type="entry name" value="Carbon-nitrogen hydrolase"/>
    <property type="match status" value="1"/>
</dbReference>
<evidence type="ECO:0000259" key="2">
    <source>
        <dbReference type="PROSITE" id="PS50263"/>
    </source>
</evidence>